<sequence length="133" mass="15217">MTRPHVAIWHPSSFSWLMFYTMRGWKLQAWRLVTALPGATSNSGGPARYSVGMARSIIGGSQHLFSSSSTYFRWATSGHQSQDVNSDSLQKLFKPTPAIHTYFRYNGQHCLYHRYSRAEAVFLLNKVSQQLSW</sequence>
<keyword evidence="2" id="KW-1185">Reference proteome</keyword>
<dbReference type="EMBL" id="BGPR01000479">
    <property type="protein sequence ID" value="GBM22375.1"/>
    <property type="molecule type" value="Genomic_DNA"/>
</dbReference>
<comment type="caution">
    <text evidence="1">The sequence shown here is derived from an EMBL/GenBank/DDBJ whole genome shotgun (WGS) entry which is preliminary data.</text>
</comment>
<evidence type="ECO:0000313" key="1">
    <source>
        <dbReference type="EMBL" id="GBM22375.1"/>
    </source>
</evidence>
<protein>
    <submittedName>
        <fullName evidence="1">Uncharacterized protein</fullName>
    </submittedName>
</protein>
<dbReference type="AlphaFoldDB" id="A0A4Y2E3F2"/>
<reference evidence="1 2" key="1">
    <citation type="journal article" date="2019" name="Sci. Rep.">
        <title>Orb-weaving spider Araneus ventricosus genome elucidates the spidroin gene catalogue.</title>
        <authorList>
            <person name="Kono N."/>
            <person name="Nakamura H."/>
            <person name="Ohtoshi R."/>
            <person name="Moran D.A.P."/>
            <person name="Shinohara A."/>
            <person name="Yoshida Y."/>
            <person name="Fujiwara M."/>
            <person name="Mori M."/>
            <person name="Tomita M."/>
            <person name="Arakawa K."/>
        </authorList>
    </citation>
    <scope>NUCLEOTIDE SEQUENCE [LARGE SCALE GENOMIC DNA]</scope>
</reference>
<dbReference type="Proteomes" id="UP000499080">
    <property type="component" value="Unassembled WGS sequence"/>
</dbReference>
<name>A0A4Y2E3F2_ARAVE</name>
<proteinExistence type="predicted"/>
<accession>A0A4Y2E3F2</accession>
<evidence type="ECO:0000313" key="2">
    <source>
        <dbReference type="Proteomes" id="UP000499080"/>
    </source>
</evidence>
<organism evidence="1 2">
    <name type="scientific">Araneus ventricosus</name>
    <name type="common">Orbweaver spider</name>
    <name type="synonym">Epeira ventricosa</name>
    <dbReference type="NCBI Taxonomy" id="182803"/>
    <lineage>
        <taxon>Eukaryota</taxon>
        <taxon>Metazoa</taxon>
        <taxon>Ecdysozoa</taxon>
        <taxon>Arthropoda</taxon>
        <taxon>Chelicerata</taxon>
        <taxon>Arachnida</taxon>
        <taxon>Araneae</taxon>
        <taxon>Araneomorphae</taxon>
        <taxon>Entelegynae</taxon>
        <taxon>Araneoidea</taxon>
        <taxon>Araneidae</taxon>
        <taxon>Araneus</taxon>
    </lineage>
</organism>
<gene>
    <name evidence="1" type="ORF">AVEN_166638_1</name>
</gene>